<keyword evidence="2" id="KW-0614">Plasmid</keyword>
<dbReference type="InterPro" id="IPR035093">
    <property type="entry name" value="RelE/ParE_toxin_dom_sf"/>
</dbReference>
<dbReference type="KEGG" id="bpor:BPO_p0119"/>
<accession>A0AAU0F656</accession>
<dbReference type="NCBIfam" id="TIGR02385">
    <property type="entry name" value="RelE_StbE"/>
    <property type="match status" value="1"/>
</dbReference>
<dbReference type="Gene3D" id="3.30.2310.20">
    <property type="entry name" value="RelE-like"/>
    <property type="match status" value="1"/>
</dbReference>
<dbReference type="Pfam" id="PF05016">
    <property type="entry name" value="ParE_toxin"/>
    <property type="match status" value="1"/>
</dbReference>
<reference evidence="2" key="1">
    <citation type="submission" date="2023-10" db="EMBL/GenBank/DDBJ databases">
        <title>Characterization and whole genome sequencing of a novel strain of Bergeyella porcorum QD2021 isolated from pig.</title>
        <authorList>
            <person name="Liu G."/>
            <person name="Chen C."/>
            <person name="Han X."/>
        </authorList>
    </citation>
    <scope>NUCLEOTIDE SEQUENCE</scope>
    <source>
        <strain evidence="2">QD2021</strain>
        <plasmid evidence="2">pQD2021</plasmid>
    </source>
</reference>
<evidence type="ECO:0000256" key="1">
    <source>
        <dbReference type="ARBA" id="ARBA00022649"/>
    </source>
</evidence>
<organism evidence="2 3">
    <name type="scientific">Bergeyella porcorum</name>
    <dbReference type="NCBI Taxonomy" id="1735111"/>
    <lineage>
        <taxon>Bacteria</taxon>
        <taxon>Pseudomonadati</taxon>
        <taxon>Bacteroidota</taxon>
        <taxon>Flavobacteriia</taxon>
        <taxon>Flavobacteriales</taxon>
        <taxon>Weeksellaceae</taxon>
        <taxon>Bergeyella</taxon>
    </lineage>
</organism>
<name>A0AAU0F656_9FLAO</name>
<proteinExistence type="predicted"/>
<evidence type="ECO:0000313" key="3">
    <source>
        <dbReference type="Proteomes" id="UP001432059"/>
    </source>
</evidence>
<dbReference type="RefSeq" id="WP_327985451.1">
    <property type="nucleotide sequence ID" value="NZ_CP136427.1"/>
</dbReference>
<dbReference type="SUPFAM" id="SSF143011">
    <property type="entry name" value="RelE-like"/>
    <property type="match status" value="1"/>
</dbReference>
<protein>
    <submittedName>
        <fullName evidence="2">Toxin-antitoxin system, toxin component, RelE family</fullName>
    </submittedName>
</protein>
<dbReference type="EMBL" id="CP136427">
    <property type="protein sequence ID" value="WOC53202.1"/>
    <property type="molecule type" value="Genomic_DNA"/>
</dbReference>
<keyword evidence="1" id="KW-1277">Toxin-antitoxin system</keyword>
<keyword evidence="3" id="KW-1185">Reference proteome</keyword>
<geneLocation type="plasmid" evidence="2 3">
    <name>pQD2021</name>
</geneLocation>
<dbReference type="InterPro" id="IPR007712">
    <property type="entry name" value="RelE/ParE_toxin"/>
</dbReference>
<evidence type="ECO:0000313" key="2">
    <source>
        <dbReference type="EMBL" id="WOC53202.1"/>
    </source>
</evidence>
<sequence>MQLVPLLIIQDLTGYIKLVGIEAYRIRIGDYRVIYEITESQITIDVIKINHRKEVYK</sequence>
<gene>
    <name evidence="2" type="ORF">BPO_p0119</name>
</gene>
<dbReference type="Proteomes" id="UP001432059">
    <property type="component" value="Plasmid pQD2021"/>
</dbReference>
<dbReference type="AlphaFoldDB" id="A0AAU0F656"/>